<keyword evidence="2" id="KW-1185">Reference proteome</keyword>
<sequence length="113" mass="12524">MTTKQWGYERADCRGSFALSLFLDDMDRLIEHYTAQAAVQPDAVLFQAQAAANKLVQAYGKNARNTTAFSNQFIEIKSVVDDKGMLVLVPIFSSGLKQKLVELLNRSNGTSVH</sequence>
<dbReference type="Proteomes" id="UP000234190">
    <property type="component" value="Unassembled WGS sequence"/>
</dbReference>
<proteinExistence type="predicted"/>
<protein>
    <submittedName>
        <fullName evidence="1">Uncharacterized protein</fullName>
    </submittedName>
</protein>
<dbReference type="RefSeq" id="WP_102075585.1">
    <property type="nucleotide sequence ID" value="NZ_PDNW01000024.1"/>
</dbReference>
<dbReference type="EMBL" id="PDNW01000024">
    <property type="protein sequence ID" value="PLC48220.1"/>
    <property type="molecule type" value="Genomic_DNA"/>
</dbReference>
<gene>
    <name evidence="1" type="ORF">CR159_19295</name>
</gene>
<dbReference type="AlphaFoldDB" id="A0A2N4TZM1"/>
<evidence type="ECO:0000313" key="2">
    <source>
        <dbReference type="Proteomes" id="UP000234190"/>
    </source>
</evidence>
<reference evidence="1 2" key="1">
    <citation type="submission" date="2017-10" db="EMBL/GenBank/DDBJ databases">
        <title>Two draft genome sequences of Pusillimonas sp. strains isolated from a nitrate- and radionuclide-contaminated groundwater in Russia.</title>
        <authorList>
            <person name="Grouzdev D.S."/>
            <person name="Tourova T.P."/>
            <person name="Goeva M.A."/>
            <person name="Babich T.L."/>
            <person name="Sokolova D.S."/>
            <person name="Abdullin R."/>
            <person name="Poltaraus A.B."/>
            <person name="Toshchakov S.V."/>
            <person name="Nazina T.N."/>
        </authorList>
    </citation>
    <scope>NUCLEOTIDE SEQUENCE [LARGE SCALE GENOMIC DNA]</scope>
    <source>
        <strain evidence="1 2">JR1/69-3-13</strain>
    </source>
</reference>
<name>A0A2N4TZM1_9BURK</name>
<comment type="caution">
    <text evidence="1">The sequence shown here is derived from an EMBL/GenBank/DDBJ whole genome shotgun (WGS) entry which is preliminary data.</text>
</comment>
<accession>A0A2N4TZM1</accession>
<evidence type="ECO:0000313" key="1">
    <source>
        <dbReference type="EMBL" id="PLC48220.1"/>
    </source>
</evidence>
<organism evidence="1 2">
    <name type="scientific">Pollutimonas subterranea</name>
    <dbReference type="NCBI Taxonomy" id="2045210"/>
    <lineage>
        <taxon>Bacteria</taxon>
        <taxon>Pseudomonadati</taxon>
        <taxon>Pseudomonadota</taxon>
        <taxon>Betaproteobacteria</taxon>
        <taxon>Burkholderiales</taxon>
        <taxon>Alcaligenaceae</taxon>
        <taxon>Pollutimonas</taxon>
    </lineage>
</organism>
<dbReference type="OrthoDB" id="8686335at2"/>